<name>A0A8J5Y3B0_DIALT</name>
<keyword evidence="4" id="KW-1185">Reference proteome</keyword>
<dbReference type="InterPro" id="IPR036754">
    <property type="entry name" value="YbaK/aa-tRNA-synt-asso_dom_sf"/>
</dbReference>
<gene>
    <name evidence="3" type="ORF">KFE25_008795</name>
</gene>
<comment type="caution">
    <text evidence="3">The sequence shown here is derived from an EMBL/GenBank/DDBJ whole genome shotgun (WGS) entry which is preliminary data.</text>
</comment>
<protein>
    <recommendedName>
        <fullName evidence="2">YbaK/aminoacyl-tRNA synthetase-associated domain-containing protein</fullName>
    </recommendedName>
</protein>
<dbReference type="GO" id="GO:0002161">
    <property type="term" value="F:aminoacyl-tRNA deacylase activity"/>
    <property type="evidence" value="ECO:0007669"/>
    <property type="project" value="InterPro"/>
</dbReference>
<evidence type="ECO:0000313" key="3">
    <source>
        <dbReference type="EMBL" id="KAG8470374.1"/>
    </source>
</evidence>
<comment type="similarity">
    <text evidence="1">Belongs to the PRORSD1 family.</text>
</comment>
<dbReference type="Proteomes" id="UP000751190">
    <property type="component" value="Unassembled WGS sequence"/>
</dbReference>
<accession>A0A8J5Y3B0</accession>
<dbReference type="PANTHER" id="PTHR31423">
    <property type="entry name" value="YBAK DOMAIN-CONTAINING PROTEIN"/>
    <property type="match status" value="1"/>
</dbReference>
<evidence type="ECO:0000313" key="4">
    <source>
        <dbReference type="Proteomes" id="UP000751190"/>
    </source>
</evidence>
<dbReference type="InterPro" id="IPR007214">
    <property type="entry name" value="YbaK/aa-tRNA-synth-assoc-dom"/>
</dbReference>
<sequence length="292" mass="30397">MATTAEEELLKKLDAAGMAYTVYRHAPVSTVPEAREAEATCGLDRVDAVRTKNLFITDNKKARKWLLTAAVDSRVDMKKLGVLLMAPGLKFAHDLTEALGLEPGSATPFGIVNDQGPTPKVVSLLDEAVLQAELALVHPMHNAATVSVRPEDIAKFLAAHAHEAFVLRFHKDGGCEIVSEPTSGSGVMLAAAAAAADASKGAAGKGKAQPQAGSATSAAGGTVLSTRLEGLMLDDLVAAVKGGELTSADDEQLRARLSALLTPHFAGLRNTAYVAGYGARLTSVPKNPILDL</sequence>
<feature type="domain" description="YbaK/aminoacyl-tRNA synthetase-associated" evidence="2">
    <location>
        <begin position="32"/>
        <end position="156"/>
    </location>
</feature>
<dbReference type="OrthoDB" id="424586at2759"/>
<dbReference type="Gene3D" id="3.90.960.10">
    <property type="entry name" value="YbaK/aminoacyl-tRNA synthetase-associated domain"/>
    <property type="match status" value="1"/>
</dbReference>
<dbReference type="EMBL" id="JAGTXO010000001">
    <property type="protein sequence ID" value="KAG8470374.1"/>
    <property type="molecule type" value="Genomic_DNA"/>
</dbReference>
<evidence type="ECO:0000259" key="2">
    <source>
        <dbReference type="Pfam" id="PF04073"/>
    </source>
</evidence>
<dbReference type="AlphaFoldDB" id="A0A8J5Y3B0"/>
<dbReference type="PANTHER" id="PTHR31423:SF3">
    <property type="entry name" value="PROLYL-TRNA SYNTHETASE ASSOCIATED DOMAIN-CONTAINING PROTEIN 1-RELATED"/>
    <property type="match status" value="1"/>
</dbReference>
<reference evidence="3" key="1">
    <citation type="submission" date="2021-05" db="EMBL/GenBank/DDBJ databases">
        <title>The genome of the haptophyte Pavlova lutheri (Diacronema luteri, Pavlovales) - a model for lipid biosynthesis in eukaryotic algae.</title>
        <authorList>
            <person name="Hulatt C.J."/>
            <person name="Posewitz M.C."/>
        </authorList>
    </citation>
    <scope>NUCLEOTIDE SEQUENCE</scope>
    <source>
        <strain evidence="3">NIVA-4/92</strain>
    </source>
</reference>
<evidence type="ECO:0000256" key="1">
    <source>
        <dbReference type="ARBA" id="ARBA00010201"/>
    </source>
</evidence>
<organism evidence="3 4">
    <name type="scientific">Diacronema lutheri</name>
    <name type="common">Unicellular marine alga</name>
    <name type="synonym">Monochrysis lutheri</name>
    <dbReference type="NCBI Taxonomy" id="2081491"/>
    <lineage>
        <taxon>Eukaryota</taxon>
        <taxon>Haptista</taxon>
        <taxon>Haptophyta</taxon>
        <taxon>Pavlovophyceae</taxon>
        <taxon>Pavlovales</taxon>
        <taxon>Pavlovaceae</taxon>
        <taxon>Diacronema</taxon>
    </lineage>
</organism>
<proteinExistence type="inferred from homology"/>
<dbReference type="SUPFAM" id="SSF55826">
    <property type="entry name" value="YbaK/ProRS associated domain"/>
    <property type="match status" value="1"/>
</dbReference>
<dbReference type="InterPro" id="IPR040285">
    <property type="entry name" value="ProX/PRXD1"/>
</dbReference>
<dbReference type="Pfam" id="PF04073">
    <property type="entry name" value="tRNA_edit"/>
    <property type="match status" value="1"/>
</dbReference>